<organism evidence="3 4">
    <name type="scientific">Meloidogyne enterolobii</name>
    <name type="common">Root-knot nematode worm</name>
    <name type="synonym">Meloidogyne mayaguensis</name>
    <dbReference type="NCBI Taxonomy" id="390850"/>
    <lineage>
        <taxon>Eukaryota</taxon>
        <taxon>Metazoa</taxon>
        <taxon>Ecdysozoa</taxon>
        <taxon>Nematoda</taxon>
        <taxon>Chromadorea</taxon>
        <taxon>Rhabditida</taxon>
        <taxon>Tylenchina</taxon>
        <taxon>Tylenchomorpha</taxon>
        <taxon>Tylenchoidea</taxon>
        <taxon>Meloidogynidae</taxon>
        <taxon>Meloidogyninae</taxon>
        <taxon>Meloidogyne</taxon>
    </lineage>
</organism>
<evidence type="ECO:0000313" key="3">
    <source>
        <dbReference type="EMBL" id="CAD2175241.1"/>
    </source>
</evidence>
<sequence length="106" mass="11910">MKLYLIYLLFFIPNFNSFCNGKIATTEILTLGDQLYVKISVGNPGVDYNLRLQFASTILWFKPKKKSSSKSGNPVNKEGISGTNISDTIKVKSFLIIFVHSICTLR</sequence>
<dbReference type="InterPro" id="IPR021109">
    <property type="entry name" value="Peptidase_aspartic_dom_sf"/>
</dbReference>
<accession>A0A6V7VLY4</accession>
<reference evidence="3 4" key="1">
    <citation type="submission" date="2020-08" db="EMBL/GenBank/DDBJ databases">
        <authorList>
            <person name="Koutsovoulos G."/>
            <person name="Danchin GJ E."/>
        </authorList>
    </citation>
    <scope>NUCLEOTIDE SEQUENCE [LARGE SCALE GENOMIC DNA]</scope>
</reference>
<dbReference type="SUPFAM" id="SSF50630">
    <property type="entry name" value="Acid proteases"/>
    <property type="match status" value="1"/>
</dbReference>
<evidence type="ECO:0000313" key="4">
    <source>
        <dbReference type="Proteomes" id="UP000580250"/>
    </source>
</evidence>
<evidence type="ECO:0000256" key="2">
    <source>
        <dbReference type="SAM" id="SignalP"/>
    </source>
</evidence>
<proteinExistence type="predicted"/>
<feature type="chain" id="PRO_5027736664" evidence="2">
    <location>
        <begin position="18"/>
        <end position="106"/>
    </location>
</feature>
<feature type="region of interest" description="Disordered" evidence="1">
    <location>
        <begin position="63"/>
        <end position="83"/>
    </location>
</feature>
<protein>
    <submittedName>
        <fullName evidence="3">Uncharacterized protein</fullName>
    </submittedName>
</protein>
<name>A0A6V7VLY4_MELEN</name>
<feature type="signal peptide" evidence="2">
    <location>
        <begin position="1"/>
        <end position="17"/>
    </location>
</feature>
<dbReference type="AlphaFoldDB" id="A0A6V7VLY4"/>
<gene>
    <name evidence="3" type="ORF">MENT_LOCUS26957</name>
</gene>
<dbReference type="Proteomes" id="UP000580250">
    <property type="component" value="Unassembled WGS sequence"/>
</dbReference>
<comment type="caution">
    <text evidence="3">The sequence shown here is derived from an EMBL/GenBank/DDBJ whole genome shotgun (WGS) entry which is preliminary data.</text>
</comment>
<dbReference type="EMBL" id="CAJEWN010000250">
    <property type="protein sequence ID" value="CAD2175241.1"/>
    <property type="molecule type" value="Genomic_DNA"/>
</dbReference>
<evidence type="ECO:0000256" key="1">
    <source>
        <dbReference type="SAM" id="MobiDB-lite"/>
    </source>
</evidence>
<keyword evidence="2" id="KW-0732">Signal</keyword>